<evidence type="ECO:0000259" key="4">
    <source>
        <dbReference type="PROSITE" id="PS51462"/>
    </source>
</evidence>
<dbReference type="GO" id="GO:0034432">
    <property type="term" value="F:bis(5'-adenosyl)-pentaphosphatase activity"/>
    <property type="evidence" value="ECO:0007669"/>
    <property type="project" value="TreeGrafter"/>
</dbReference>
<dbReference type="NCBIfam" id="NF001938">
    <property type="entry name" value="PRK00714.1-5"/>
    <property type="match status" value="1"/>
</dbReference>
<dbReference type="InterPro" id="IPR020476">
    <property type="entry name" value="Nudix_hydrolase"/>
</dbReference>
<dbReference type="PANTHER" id="PTHR11839">
    <property type="entry name" value="UDP/ADP-SUGAR PYROPHOSPHATASE"/>
    <property type="match status" value="1"/>
</dbReference>
<dbReference type="GO" id="GO:0008893">
    <property type="term" value="F:guanosine-3',5'-bis(diphosphate) 3'-diphosphatase activity"/>
    <property type="evidence" value="ECO:0007669"/>
    <property type="project" value="TreeGrafter"/>
</dbReference>
<dbReference type="GO" id="GO:0006753">
    <property type="term" value="P:nucleoside phosphate metabolic process"/>
    <property type="evidence" value="ECO:0007669"/>
    <property type="project" value="TreeGrafter"/>
</dbReference>
<dbReference type="InterPro" id="IPR022927">
    <property type="entry name" value="RppH"/>
</dbReference>
<evidence type="ECO:0000256" key="2">
    <source>
        <dbReference type="ARBA" id="ARBA00022801"/>
    </source>
</evidence>
<dbReference type="PRINTS" id="PR00502">
    <property type="entry name" value="NUDIXFAMILY"/>
</dbReference>
<dbReference type="PROSITE" id="PS51462">
    <property type="entry name" value="NUDIX"/>
    <property type="match status" value="1"/>
</dbReference>
<organism evidence="5">
    <name type="scientific">Dunaliella tertiolecta</name>
    <name type="common">Green alga</name>
    <dbReference type="NCBI Taxonomy" id="3047"/>
    <lineage>
        <taxon>Eukaryota</taxon>
        <taxon>Viridiplantae</taxon>
        <taxon>Chlorophyta</taxon>
        <taxon>core chlorophytes</taxon>
        <taxon>Chlorophyceae</taxon>
        <taxon>CS clade</taxon>
        <taxon>Chlamydomonadales</taxon>
        <taxon>Dunaliellaceae</taxon>
        <taxon>Dunaliella</taxon>
    </lineage>
</organism>
<dbReference type="Gene3D" id="3.90.79.10">
    <property type="entry name" value="Nucleoside Triphosphate Pyrophosphohydrolase"/>
    <property type="match status" value="1"/>
</dbReference>
<evidence type="ECO:0000256" key="1">
    <source>
        <dbReference type="ARBA" id="ARBA00001936"/>
    </source>
</evidence>
<dbReference type="AlphaFoldDB" id="A0A7S3QJZ3"/>
<feature type="compositionally biased region" description="Polar residues" evidence="3">
    <location>
        <begin position="38"/>
        <end position="50"/>
    </location>
</feature>
<dbReference type="InterPro" id="IPR000086">
    <property type="entry name" value="NUDIX_hydrolase_dom"/>
</dbReference>
<name>A0A7S3QJZ3_DUNTE</name>
<dbReference type="CDD" id="cd03671">
    <property type="entry name" value="NUDIX_Ap4A_hydrolase_plant_like"/>
    <property type="match status" value="1"/>
</dbReference>
<evidence type="ECO:0000256" key="3">
    <source>
        <dbReference type="SAM" id="MobiDB-lite"/>
    </source>
</evidence>
<keyword evidence="2" id="KW-0378">Hydrolase</keyword>
<dbReference type="InterPro" id="IPR015797">
    <property type="entry name" value="NUDIX_hydrolase-like_dom_sf"/>
</dbReference>
<feature type="domain" description="Nudix hydrolase" evidence="4">
    <location>
        <begin position="69"/>
        <end position="213"/>
    </location>
</feature>
<sequence>MHKAASLLHQVPAIPPCSSSLANKRQFRGGFKPGLVSRSKNMSSEQQASTAPGPCKTDVDLEQEGFFQKWRANVGLCVVNSQGLVFAAQRTDTAKHTWQMPQGGIDPGEEAQTAALRELEEETSMRSVRVLTSLDRWLKYNFSPEVRARLGGSWQQYEGQAQKWFLLHFYGDDSEINLETEDKEFKTWTWMPIQELAPNVVPFKRLVYEQVTADFAPIIEELHQKGELAWKPPQQ</sequence>
<gene>
    <name evidence="5" type="ORF">DTER00134_LOCUS235</name>
</gene>
<accession>A0A7S3QJZ3</accession>
<protein>
    <recommendedName>
        <fullName evidence="4">Nudix hydrolase domain-containing protein</fullName>
    </recommendedName>
</protein>
<proteinExistence type="predicted"/>
<dbReference type="PANTHER" id="PTHR11839:SF22">
    <property type="entry name" value="NUDIX HYDROLASE 26, CHLOROPLASTIC"/>
    <property type="match status" value="1"/>
</dbReference>
<dbReference type="SUPFAM" id="SSF55811">
    <property type="entry name" value="Nudix"/>
    <property type="match status" value="1"/>
</dbReference>
<dbReference type="EMBL" id="HBIP01000530">
    <property type="protein sequence ID" value="CAE0485196.1"/>
    <property type="molecule type" value="Transcribed_RNA"/>
</dbReference>
<reference evidence="5" key="1">
    <citation type="submission" date="2021-01" db="EMBL/GenBank/DDBJ databases">
        <authorList>
            <person name="Corre E."/>
            <person name="Pelletier E."/>
            <person name="Niang G."/>
            <person name="Scheremetjew M."/>
            <person name="Finn R."/>
            <person name="Kale V."/>
            <person name="Holt S."/>
            <person name="Cochrane G."/>
            <person name="Meng A."/>
            <person name="Brown T."/>
            <person name="Cohen L."/>
        </authorList>
    </citation>
    <scope>NUCLEOTIDE SEQUENCE</scope>
    <source>
        <strain evidence="5">CCMP1320</strain>
    </source>
</reference>
<dbReference type="Pfam" id="PF00293">
    <property type="entry name" value="NUDIX"/>
    <property type="match status" value="1"/>
</dbReference>
<dbReference type="GO" id="GO:0019693">
    <property type="term" value="P:ribose phosphate metabolic process"/>
    <property type="evidence" value="ECO:0007669"/>
    <property type="project" value="TreeGrafter"/>
</dbReference>
<comment type="cofactor">
    <cofactor evidence="1">
        <name>Mn(2+)</name>
        <dbReference type="ChEBI" id="CHEBI:29035"/>
    </cofactor>
</comment>
<feature type="region of interest" description="Disordered" evidence="3">
    <location>
        <begin position="32"/>
        <end position="56"/>
    </location>
</feature>
<evidence type="ECO:0000313" key="5">
    <source>
        <dbReference type="EMBL" id="CAE0485196.1"/>
    </source>
</evidence>